<sequence>MVKKVVFLLLSLVFVMSAALGSVSAAPKKEGTPQTVKGSFKEDGKSLKNSLVILQQKGKREHIFTATDAGGAFKANLADGTYAVKAVKGKNSDWFSVNKTFVVKEGKIKGNKDGDIQLSDTTQKKNPTAKTSNFTGVLKEGDQGLKGDLIIARAGEYDEEIYVVSSKSNGSFSAYLPDGNYYFLGIEESGGFYRYEKQFFVADGAVLVNGEPQAKLEIAIPAKAHSGKVGDSAYPLAGAAVILEKLVLGHEYESEFIEYVESNKKGEFSLRKLEDGIYSIGIYHDTYSSWNQLTFEVVDGDIYIDGEVSSYLQILVPDLNVKGTVTDGKKAIGNAYLLIEGEADGDFFGYWTSVDSKGKFQYRLADGHYTVYMVDEQNRTTMVYIPFEIRDGKMFQDGIEVSSLNIVLPPVTFTGKLTADGTAMQGVIAVEAVSENGDYEWYDAYTDEKGLLSLRLKDGSYRVVFGYLFEEEEEIALSLDFEIKGGKLYVDGKQQSVLEIEAPPVSVYGLVKDNGVPVENGYLSVVSEDYDIYIGKSIKSDGTFTMRLPDGEYRISQIHLNRSSGPMNLEFSVQDGKTYVAGELKEVLEVNVPPVTVKGTLSEAGTPLMGEIYIMQRYEADMPIEIWGYTDENGTFEFRLPDGEYSVYSVYLSDNSSFHPNVVFSVESGELYVNGEKQAQLNIEAPPVSVTGTLTEEGMPVHGGIAVTEINNDENPYYAWTWADNGVFQLRLPDGDYKVIEVYLEDGTSFNPGTEFSVVSGQLYIKDELADQLDVIVLPVTLTGAVYKGESPLTEGYVTITSVDGEFITNSWIYEGSFNGRLLDGDYKVSEIYDFENGPYYFDQRFTIADGKIYVDGEEVESLSLNLHDGWQEP</sequence>
<dbReference type="GO" id="GO:0004180">
    <property type="term" value="F:carboxypeptidase activity"/>
    <property type="evidence" value="ECO:0007669"/>
    <property type="project" value="UniProtKB-KW"/>
</dbReference>
<name>A0A3R9F159_9BACI</name>
<keyword evidence="3" id="KW-0645">Protease</keyword>
<dbReference type="Proteomes" id="UP000279911">
    <property type="component" value="Unassembled WGS sequence"/>
</dbReference>
<evidence type="ECO:0000313" key="3">
    <source>
        <dbReference type="EMBL" id="RSD26835.1"/>
    </source>
</evidence>
<keyword evidence="3" id="KW-0378">Hydrolase</keyword>
<dbReference type="EMBL" id="RSFW01000014">
    <property type="protein sequence ID" value="RSD26835.1"/>
    <property type="molecule type" value="Genomic_DNA"/>
</dbReference>
<feature type="chain" id="PRO_5018786303" evidence="2">
    <location>
        <begin position="26"/>
        <end position="874"/>
    </location>
</feature>
<proteinExistence type="predicted"/>
<reference evidence="4" key="1">
    <citation type="submission" date="2018-12" db="EMBL/GenBank/DDBJ databases">
        <title>Bacillus chawlae sp. nov., Bacillus glennii sp. nov., and Bacillus saganii sp. nov. Isolated from the Vehicle Assembly Building at Kennedy Space Center where the Viking Spacecraft were Assembled.</title>
        <authorList>
            <person name="Seuylemezian A."/>
            <person name="Vaishampayan P."/>
        </authorList>
    </citation>
    <scope>NUCLEOTIDE SEQUENCE [LARGE SCALE GENOMIC DNA]</scope>
    <source>
        <strain evidence="4">DSM 13966</strain>
    </source>
</reference>
<comment type="caution">
    <text evidence="3">The sequence shown here is derived from an EMBL/GenBank/DDBJ whole genome shotgun (WGS) entry which is preliminary data.</text>
</comment>
<accession>A0A3R9F159</accession>
<protein>
    <submittedName>
        <fullName evidence="3">Carboxypeptidase regulatory-like domain-containing protein</fullName>
    </submittedName>
</protein>
<dbReference type="AlphaFoldDB" id="A0A3R9F159"/>
<feature type="signal peptide" evidence="2">
    <location>
        <begin position="1"/>
        <end position="25"/>
    </location>
</feature>
<dbReference type="RefSeq" id="WP_125480494.1">
    <property type="nucleotide sequence ID" value="NZ_RSFW01000014.1"/>
</dbReference>
<keyword evidence="3" id="KW-0121">Carboxypeptidase</keyword>
<evidence type="ECO:0000256" key="1">
    <source>
        <dbReference type="SAM" id="MobiDB-lite"/>
    </source>
</evidence>
<evidence type="ECO:0000256" key="2">
    <source>
        <dbReference type="SAM" id="SignalP"/>
    </source>
</evidence>
<gene>
    <name evidence="3" type="ORF">EJA10_13355</name>
</gene>
<keyword evidence="2" id="KW-0732">Signal</keyword>
<feature type="region of interest" description="Disordered" evidence="1">
    <location>
        <begin position="113"/>
        <end position="133"/>
    </location>
</feature>
<evidence type="ECO:0000313" key="4">
    <source>
        <dbReference type="Proteomes" id="UP000279911"/>
    </source>
</evidence>
<organism evidence="3 4">
    <name type="scientific">Mesobacillus subterraneus</name>
    <dbReference type="NCBI Taxonomy" id="285983"/>
    <lineage>
        <taxon>Bacteria</taxon>
        <taxon>Bacillati</taxon>
        <taxon>Bacillota</taxon>
        <taxon>Bacilli</taxon>
        <taxon>Bacillales</taxon>
        <taxon>Bacillaceae</taxon>
        <taxon>Mesobacillus</taxon>
    </lineage>
</organism>
<feature type="compositionally biased region" description="Polar residues" evidence="1">
    <location>
        <begin position="118"/>
        <end position="133"/>
    </location>
</feature>
<dbReference type="OrthoDB" id="2746625at2"/>